<accession>F6ITM4</accession>
<dbReference type="InterPro" id="IPR036390">
    <property type="entry name" value="WH_DNA-bd_sf"/>
</dbReference>
<dbReference type="Gene3D" id="1.10.10.10">
    <property type="entry name" value="Winged helix-like DNA-binding domain superfamily/Winged helix DNA-binding domain"/>
    <property type="match status" value="2"/>
</dbReference>
<gene>
    <name evidence="3" type="ORF">LPE_00920</name>
</gene>
<name>F6ITM4_LACPE</name>
<dbReference type="GO" id="GO:0003887">
    <property type="term" value="F:DNA-directed DNA polymerase activity"/>
    <property type="evidence" value="ECO:0007669"/>
    <property type="project" value="InterPro"/>
</dbReference>
<proteinExistence type="inferred from homology"/>
<dbReference type="Pfam" id="PF01051">
    <property type="entry name" value="Rep3_N"/>
    <property type="match status" value="1"/>
</dbReference>
<evidence type="ECO:0000313" key="3">
    <source>
        <dbReference type="EMBL" id="CCB81908.1"/>
    </source>
</evidence>
<dbReference type="GO" id="GO:0006270">
    <property type="term" value="P:DNA replication initiation"/>
    <property type="evidence" value="ECO:0007669"/>
    <property type="project" value="InterPro"/>
</dbReference>
<dbReference type="InterPro" id="IPR036388">
    <property type="entry name" value="WH-like_DNA-bd_sf"/>
</dbReference>
<dbReference type="Pfam" id="PF21205">
    <property type="entry name" value="Rep3_C"/>
    <property type="match status" value="1"/>
</dbReference>
<feature type="domain" description="Initiator Rep protein WH1" evidence="2">
    <location>
        <begin position="22"/>
        <end position="168"/>
    </location>
</feature>
<organism evidence="3">
    <name type="scientific">Lactiplantibacillus pentosus MP-10</name>
    <dbReference type="NCBI Taxonomy" id="1028490"/>
    <lineage>
        <taxon>Bacteria</taxon>
        <taxon>Bacillati</taxon>
        <taxon>Bacillota</taxon>
        <taxon>Bacilli</taxon>
        <taxon>Lactobacillales</taxon>
        <taxon>Lactobacillaceae</taxon>
        <taxon>Lactiplantibacillus</taxon>
    </lineage>
</organism>
<evidence type="ECO:0000256" key="1">
    <source>
        <dbReference type="ARBA" id="ARBA00038283"/>
    </source>
</evidence>
<protein>
    <submittedName>
        <fullName evidence="3">RepB</fullName>
    </submittedName>
</protein>
<sequence>MKKNKKAQKALNSLLSRQDYLVVQGNDLAKSFGGLKAFEQRVLDYCFSFVHADDEPTKLYEVSALEVIKHFGLNTSGDSYQRVAQAFKTLNENTALYLPTTLPSGERGILMTQLFGRIVFGESGTVQFKFSEDAAPLVFDLKTKFYSFHLRELARINGKYGLILLKLWESYRHGHEAVTTITGSTEDWQGWFLGKERRVSASRFYSSILKRATEELEEKLDAECTLMSYKKGRKIVSYELTIIDKSKLVNP</sequence>
<dbReference type="AlphaFoldDB" id="F6ITM4"/>
<evidence type="ECO:0000259" key="2">
    <source>
        <dbReference type="Pfam" id="PF01051"/>
    </source>
</evidence>
<dbReference type="InterPro" id="IPR000525">
    <property type="entry name" value="Initiator_Rep_WH1"/>
</dbReference>
<dbReference type="RefSeq" id="WP_065674984.1">
    <property type="nucleotide sequence ID" value="NZ_FLYG01000004.1"/>
</dbReference>
<dbReference type="SUPFAM" id="SSF46785">
    <property type="entry name" value="Winged helix' DNA-binding domain"/>
    <property type="match status" value="2"/>
</dbReference>
<dbReference type="EMBL" id="FR871776">
    <property type="protein sequence ID" value="CCB81908.1"/>
    <property type="molecule type" value="Genomic_DNA"/>
</dbReference>
<comment type="similarity">
    <text evidence="1">Belongs to the initiator RepB protein family.</text>
</comment>
<reference evidence="3" key="1">
    <citation type="journal article" date="2011" name="J. Bacteriol.">
        <title>Annotated genome sequence of Lactobacillus pentosus MP-10, which has probiotic potential, from naturally fermented Alorena green table olives.</title>
        <authorList>
            <person name="Abriouel H."/>
            <person name="Benomar N."/>
            <person name="Perez Pulido R."/>
            <person name="Canamero M.M."/>
            <person name="Galvez A."/>
        </authorList>
    </citation>
    <scope>NUCLEOTIDE SEQUENCE</scope>
    <source>
        <strain evidence="3">MP-10</strain>
    </source>
</reference>